<comment type="caution">
    <text evidence="1">The sequence shown here is derived from an EMBL/GenBank/DDBJ whole genome shotgun (WGS) entry which is preliminary data.</text>
</comment>
<protein>
    <submittedName>
        <fullName evidence="1">Uncharacterized protein</fullName>
    </submittedName>
</protein>
<dbReference type="EMBL" id="RJML01000004">
    <property type="protein sequence ID" value="RSI10596.1"/>
    <property type="molecule type" value="Genomic_DNA"/>
</dbReference>
<proteinExistence type="predicted"/>
<sequence length="33" mass="3661">MENVNALVEELMLEIESNVDDSVLGQTYAICSM</sequence>
<reference evidence="1 2" key="1">
    <citation type="submission" date="2018-11" db="EMBL/GenBank/DDBJ databases">
        <title>Species Designations Belie Phenotypic and Genotypic Heterogeneity in Oral Streptococci.</title>
        <authorList>
            <person name="Velsko I."/>
        </authorList>
    </citation>
    <scope>NUCLEOTIDE SEQUENCE [LARGE SCALE GENOMIC DNA]</scope>
    <source>
        <strain evidence="1 2">KLC03</strain>
    </source>
</reference>
<dbReference type="AlphaFoldDB" id="A0A427Z8Y1"/>
<accession>A0A427Z8Y1</accession>
<evidence type="ECO:0000313" key="1">
    <source>
        <dbReference type="EMBL" id="RSI10596.1"/>
    </source>
</evidence>
<gene>
    <name evidence="1" type="ORF">D8887_06315</name>
</gene>
<name>A0A427Z8Y1_STRSA</name>
<organism evidence="1 2">
    <name type="scientific">Streptococcus sanguinis</name>
    <dbReference type="NCBI Taxonomy" id="1305"/>
    <lineage>
        <taxon>Bacteria</taxon>
        <taxon>Bacillati</taxon>
        <taxon>Bacillota</taxon>
        <taxon>Bacilli</taxon>
        <taxon>Lactobacillales</taxon>
        <taxon>Streptococcaceae</taxon>
        <taxon>Streptococcus</taxon>
    </lineage>
</organism>
<evidence type="ECO:0000313" key="2">
    <source>
        <dbReference type="Proteomes" id="UP000269317"/>
    </source>
</evidence>
<dbReference type="Proteomes" id="UP000269317">
    <property type="component" value="Unassembled WGS sequence"/>
</dbReference>